<comment type="caution">
    <text evidence="4">The sequence shown here is derived from an EMBL/GenBank/DDBJ whole genome shotgun (WGS) entry which is preliminary data.</text>
</comment>
<dbReference type="Pfam" id="PF00563">
    <property type="entry name" value="EAL"/>
    <property type="match status" value="1"/>
</dbReference>
<keyword evidence="1" id="KW-0812">Transmembrane</keyword>
<dbReference type="InterPro" id="IPR000160">
    <property type="entry name" value="GGDEF_dom"/>
</dbReference>
<dbReference type="InterPro" id="IPR050706">
    <property type="entry name" value="Cyclic-di-GMP_PDE-like"/>
</dbReference>
<dbReference type="SUPFAM" id="SSF55073">
    <property type="entry name" value="Nucleotide cyclase"/>
    <property type="match status" value="1"/>
</dbReference>
<evidence type="ECO:0000256" key="1">
    <source>
        <dbReference type="SAM" id="Phobius"/>
    </source>
</evidence>
<feature type="domain" description="EAL" evidence="2">
    <location>
        <begin position="501"/>
        <end position="759"/>
    </location>
</feature>
<dbReference type="SUPFAM" id="SSF141868">
    <property type="entry name" value="EAL domain-like"/>
    <property type="match status" value="1"/>
</dbReference>
<name>U3BY78_9VIBR</name>
<reference evidence="4 5" key="1">
    <citation type="submission" date="2013-09" db="EMBL/GenBank/DDBJ databases">
        <title>Whole genome shotgun sequence of Vibrio azureus NBRC 104587.</title>
        <authorList>
            <person name="Isaki S."/>
            <person name="Hosoyama A."/>
            <person name="Numata M."/>
            <person name="Hashimoto M."/>
            <person name="Hosoyama Y."/>
            <person name="Tsuchikane K."/>
            <person name="Noguchi M."/>
            <person name="Hirakata S."/>
            <person name="Ichikawa N."/>
            <person name="Ohji S."/>
            <person name="Yamazoe A."/>
            <person name="Fujita N."/>
        </authorList>
    </citation>
    <scope>NUCLEOTIDE SEQUENCE [LARGE SCALE GENOMIC DNA]</scope>
    <source>
        <strain evidence="4 5">NBRC 104587</strain>
    </source>
</reference>
<organism evidence="4 5">
    <name type="scientific">Vibrio azureus NBRC 104587</name>
    <dbReference type="NCBI Taxonomy" id="1219077"/>
    <lineage>
        <taxon>Bacteria</taxon>
        <taxon>Pseudomonadati</taxon>
        <taxon>Pseudomonadota</taxon>
        <taxon>Gammaproteobacteria</taxon>
        <taxon>Vibrionales</taxon>
        <taxon>Vibrionaceae</taxon>
        <taxon>Vibrio</taxon>
    </lineage>
</organism>
<dbReference type="InterPro" id="IPR001633">
    <property type="entry name" value="EAL_dom"/>
</dbReference>
<evidence type="ECO:0000259" key="2">
    <source>
        <dbReference type="PROSITE" id="PS50883"/>
    </source>
</evidence>
<dbReference type="PROSITE" id="PS50887">
    <property type="entry name" value="GGDEF"/>
    <property type="match status" value="1"/>
</dbReference>
<dbReference type="PANTHER" id="PTHR33121">
    <property type="entry name" value="CYCLIC DI-GMP PHOSPHODIESTERASE PDEF"/>
    <property type="match status" value="1"/>
</dbReference>
<keyword evidence="1" id="KW-0472">Membrane</keyword>
<sequence length="780" mass="89162">MGYNAAKEYSNRTYLNTIKAEVNSALIAAEYEQLGLLLSVKDIAASSSFLRYIQNPKEFTNLASLERRILTNLERNNINQYGERHFYLVDPQFNLIFSTFRQTPFEDLNLPDKVFQSVFDIHTKILNQDPFSEKGLSYITSVGDIQYVYIMAIDPFLLPRDKRSKTSPYRYLLIAESPLKQMSDLVRRLNNSPGLSLSFNPTESNQLPENTEFVIQSIKYESDSINVDMLSKHFSAKVNIHESKTSENNKVIAKYIFYITIVTILGCLIIYHIAIIKQISAPLKKLLFDIFNGSLQSRYLKRSSGKSEIDKIKNSYIDSLIELKFEAEFDQITKLTNRHTFFRHLKIRLSSANNINCYLVCWDIIDFKKVNDLYGSKFGDEVLYTFSKLFYDTLINHHYQCGFSCSDYSIGRYGGNQFIAVIEVSEENTINIEIDKINKILSSTIYIKDFSFKLSLVTCILPMNATNFISSWPRSIEQMLRYTKRNTIGDNIVHAKDLLPILEREDLIESILTKCCNKDLFNLYFMPIFNVKTMAIDGAEVLIRCPVLNNIGSGPDEFIPIAEKSNLISSIDMWVIKKAIQCLKALLFKHEYKGTLSINVSAMELYNRNFVSDLKDVIETSGIQANSLVIEITETSYVKSSSLTIETIEGIRSLGVKVSLDDFGTGYTAFNQLLHYPVDEIKIDKSFIDKIPLDSSGKKMVEQMVRLGQSCNASVVAEGVELAEQYYFLNQIGCDYLQGYYLSKPISFRKFIKLLKIHDADTYLSSLPKQTVVVLQHKPG</sequence>
<dbReference type="Proteomes" id="UP000016567">
    <property type="component" value="Unassembled WGS sequence"/>
</dbReference>
<evidence type="ECO:0000313" key="5">
    <source>
        <dbReference type="Proteomes" id="UP000016567"/>
    </source>
</evidence>
<dbReference type="Gene3D" id="3.20.20.450">
    <property type="entry name" value="EAL domain"/>
    <property type="match status" value="1"/>
</dbReference>
<feature type="domain" description="GGDEF" evidence="3">
    <location>
        <begin position="355"/>
        <end position="498"/>
    </location>
</feature>
<dbReference type="CDD" id="cd01948">
    <property type="entry name" value="EAL"/>
    <property type="match status" value="1"/>
</dbReference>
<dbReference type="STRING" id="1219077.VAZ01S_008_00260"/>
<dbReference type="AlphaFoldDB" id="U3BY78"/>
<dbReference type="PANTHER" id="PTHR33121:SF71">
    <property type="entry name" value="OXYGEN SENSOR PROTEIN DOSP"/>
    <property type="match status" value="1"/>
</dbReference>
<dbReference type="EMBL" id="BATL01000008">
    <property type="protein sequence ID" value="GAD74284.1"/>
    <property type="molecule type" value="Genomic_DNA"/>
</dbReference>
<dbReference type="PROSITE" id="PS50883">
    <property type="entry name" value="EAL"/>
    <property type="match status" value="1"/>
</dbReference>
<dbReference type="GO" id="GO:0071111">
    <property type="term" value="F:cyclic-guanylate-specific phosphodiesterase activity"/>
    <property type="evidence" value="ECO:0007669"/>
    <property type="project" value="InterPro"/>
</dbReference>
<protein>
    <recommendedName>
        <fullName evidence="6">EAL domain-containing protein</fullName>
    </recommendedName>
</protein>
<accession>U3BY78</accession>
<dbReference type="SMART" id="SM00267">
    <property type="entry name" value="GGDEF"/>
    <property type="match status" value="1"/>
</dbReference>
<dbReference type="Pfam" id="PF00990">
    <property type="entry name" value="GGDEF"/>
    <property type="match status" value="1"/>
</dbReference>
<dbReference type="SMART" id="SM00052">
    <property type="entry name" value="EAL"/>
    <property type="match status" value="1"/>
</dbReference>
<dbReference type="NCBIfam" id="TIGR00254">
    <property type="entry name" value="GGDEF"/>
    <property type="match status" value="1"/>
</dbReference>
<evidence type="ECO:0008006" key="6">
    <source>
        <dbReference type="Google" id="ProtNLM"/>
    </source>
</evidence>
<dbReference type="InterPro" id="IPR035919">
    <property type="entry name" value="EAL_sf"/>
</dbReference>
<dbReference type="InterPro" id="IPR029787">
    <property type="entry name" value="Nucleotide_cyclase"/>
</dbReference>
<dbReference type="InterPro" id="IPR043128">
    <property type="entry name" value="Rev_trsase/Diguanyl_cyclase"/>
</dbReference>
<proteinExistence type="predicted"/>
<keyword evidence="1" id="KW-1133">Transmembrane helix</keyword>
<evidence type="ECO:0000313" key="4">
    <source>
        <dbReference type="EMBL" id="GAD74284.1"/>
    </source>
</evidence>
<dbReference type="Gene3D" id="3.30.70.270">
    <property type="match status" value="1"/>
</dbReference>
<gene>
    <name evidence="4" type="ORF">VAZ01S_008_00260</name>
</gene>
<feature type="transmembrane region" description="Helical" evidence="1">
    <location>
        <begin position="255"/>
        <end position="276"/>
    </location>
</feature>
<keyword evidence="5" id="KW-1185">Reference proteome</keyword>
<dbReference type="eggNOG" id="COG5001">
    <property type="taxonomic scope" value="Bacteria"/>
</dbReference>
<evidence type="ECO:0000259" key="3">
    <source>
        <dbReference type="PROSITE" id="PS50887"/>
    </source>
</evidence>